<keyword evidence="1" id="KW-1133">Transmembrane helix</keyword>
<evidence type="ECO:0000256" key="1">
    <source>
        <dbReference type="SAM" id="Phobius"/>
    </source>
</evidence>
<organism evidence="2 3">
    <name type="scientific">Parenemella sanctibonifatiensis</name>
    <dbReference type="NCBI Taxonomy" id="2016505"/>
    <lineage>
        <taxon>Bacteria</taxon>
        <taxon>Bacillati</taxon>
        <taxon>Actinomycetota</taxon>
        <taxon>Actinomycetes</taxon>
        <taxon>Propionibacteriales</taxon>
        <taxon>Propionibacteriaceae</taxon>
        <taxon>Parenemella</taxon>
    </lineage>
</organism>
<keyword evidence="1" id="KW-0812">Transmembrane</keyword>
<evidence type="ECO:0000313" key="3">
    <source>
        <dbReference type="Proteomes" id="UP000216300"/>
    </source>
</evidence>
<protein>
    <submittedName>
        <fullName evidence="2">Uncharacterized protein</fullName>
    </submittedName>
</protein>
<sequence length="141" mass="15501">MTSRLSKARTIATRASYVGLISSLGFSISGVFGWGYPELSWFFTAHMILTYTAAALALLALPRSGLALLIASMVLLYSAGCLFYLDKASTSWCHPPTMNPDRDRRHLTIDYSAGLVHCVGEQSGHRAVSFDYILKRGIPWP</sequence>
<evidence type="ECO:0000313" key="2">
    <source>
        <dbReference type="EMBL" id="OYN88635.1"/>
    </source>
</evidence>
<accession>A0A255EGA7</accession>
<dbReference type="AlphaFoldDB" id="A0A255EGA7"/>
<reference evidence="2 3" key="1">
    <citation type="submission" date="2017-07" db="EMBL/GenBank/DDBJ databases">
        <title>Draft whole genome sequences of clinical Proprionibacteriaceae strains.</title>
        <authorList>
            <person name="Bernier A.-M."/>
            <person name="Bernard K."/>
            <person name="Domingo M.-C."/>
        </authorList>
    </citation>
    <scope>NUCLEOTIDE SEQUENCE [LARGE SCALE GENOMIC DNA]</scope>
    <source>
        <strain evidence="2 3">NML 150081</strain>
    </source>
</reference>
<name>A0A255EGA7_9ACTN</name>
<dbReference type="EMBL" id="NMVJ01000011">
    <property type="protein sequence ID" value="OYN88635.1"/>
    <property type="molecule type" value="Genomic_DNA"/>
</dbReference>
<keyword evidence="1" id="KW-0472">Membrane</keyword>
<proteinExistence type="predicted"/>
<feature type="transmembrane region" description="Helical" evidence="1">
    <location>
        <begin position="40"/>
        <end position="59"/>
    </location>
</feature>
<gene>
    <name evidence="2" type="ORF">CGZ91_13595</name>
</gene>
<dbReference type="RefSeq" id="WP_094456007.1">
    <property type="nucleotide sequence ID" value="NZ_NMVJ01000011.1"/>
</dbReference>
<feature type="transmembrane region" description="Helical" evidence="1">
    <location>
        <begin position="66"/>
        <end position="85"/>
    </location>
</feature>
<keyword evidence="3" id="KW-1185">Reference proteome</keyword>
<comment type="caution">
    <text evidence="2">The sequence shown here is derived from an EMBL/GenBank/DDBJ whole genome shotgun (WGS) entry which is preliminary data.</text>
</comment>
<feature type="transmembrane region" description="Helical" evidence="1">
    <location>
        <begin position="12"/>
        <end position="34"/>
    </location>
</feature>
<dbReference type="Proteomes" id="UP000216300">
    <property type="component" value="Unassembled WGS sequence"/>
</dbReference>